<evidence type="ECO:0000256" key="2">
    <source>
        <dbReference type="PIRSR" id="PIRSR000097-2"/>
    </source>
</evidence>
<evidence type="ECO:0000256" key="3">
    <source>
        <dbReference type="PIRSR" id="PIRSR000097-3"/>
    </source>
</evidence>
<evidence type="ECO:0000313" key="5">
    <source>
        <dbReference type="EMBL" id="MBB1124393.1"/>
    </source>
</evidence>
<dbReference type="PRINTS" id="PR00069">
    <property type="entry name" value="ALDKETRDTASE"/>
</dbReference>
<reference evidence="5 6" key="1">
    <citation type="submission" date="2020-07" db="EMBL/GenBank/DDBJ databases">
        <title>Description of Limosilactobacillus balticus sp. nov., Limosilactobacillus agrestis sp. nov., Limosilactobacillus albertensis sp. nov., Limosilactobacillus rudii sp. nov., Limosilactobacillus fastidiosus sp. nov., five novel Limosilactobacillus species isolated from the vertebrate gastrointestinal tract, and proposal of 6 subspecies of Limosilactobacillus reuteri adapted to the gastrointestinal tract of specific vertebrate hosts.</title>
        <authorList>
            <person name="Li F."/>
            <person name="Cheng C."/>
            <person name="Zheng J."/>
            <person name="Quevedo R.M."/>
            <person name="Li J."/>
            <person name="Roos S."/>
            <person name="Gaenzle M.G."/>
            <person name="Walter J."/>
        </authorList>
    </citation>
    <scope>NUCLEOTIDE SEQUENCE [LARGE SCALE GENOMIC DNA]</scope>
    <source>
        <strain evidence="5 6">Lr3000</strain>
    </source>
</reference>
<accession>A0A839H1J0</accession>
<dbReference type="PANTHER" id="PTHR43638:SF3">
    <property type="entry name" value="ALDEHYDE REDUCTASE"/>
    <property type="match status" value="1"/>
</dbReference>
<dbReference type="RefSeq" id="WP_182603289.1">
    <property type="nucleotide sequence ID" value="NZ_JACIVD010000074.1"/>
</dbReference>
<name>A0A839H1J0_9LACO</name>
<feature type="domain" description="NADP-dependent oxidoreductase" evidence="4">
    <location>
        <begin position="14"/>
        <end position="266"/>
    </location>
</feature>
<gene>
    <name evidence="5" type="ORF">H5S41_10625</name>
</gene>
<dbReference type="PIRSF" id="PIRSF000097">
    <property type="entry name" value="AKR"/>
    <property type="match status" value="1"/>
</dbReference>
<feature type="active site" description="Proton donor" evidence="1">
    <location>
        <position position="52"/>
    </location>
</feature>
<dbReference type="InterPro" id="IPR036812">
    <property type="entry name" value="NAD(P)_OxRdtase_dom_sf"/>
</dbReference>
<feature type="binding site" evidence="2">
    <location>
        <position position="111"/>
    </location>
    <ligand>
        <name>substrate</name>
    </ligand>
</feature>
<protein>
    <submittedName>
        <fullName evidence="5">Aldo/keto reductase</fullName>
    </submittedName>
</protein>
<dbReference type="CDD" id="cd19138">
    <property type="entry name" value="AKR_YeaE"/>
    <property type="match status" value="1"/>
</dbReference>
<dbReference type="Proteomes" id="UP000547628">
    <property type="component" value="Unassembled WGS sequence"/>
</dbReference>
<proteinExistence type="predicted"/>
<dbReference type="GO" id="GO:0016491">
    <property type="term" value="F:oxidoreductase activity"/>
    <property type="evidence" value="ECO:0007669"/>
    <property type="project" value="InterPro"/>
</dbReference>
<evidence type="ECO:0000313" key="6">
    <source>
        <dbReference type="Proteomes" id="UP000547628"/>
    </source>
</evidence>
<dbReference type="AlphaFoldDB" id="A0A839H1J0"/>
<dbReference type="InterPro" id="IPR023210">
    <property type="entry name" value="NADP_OxRdtase_dom"/>
</dbReference>
<evidence type="ECO:0000259" key="4">
    <source>
        <dbReference type="Pfam" id="PF00248"/>
    </source>
</evidence>
<dbReference type="EMBL" id="JACIVD010000074">
    <property type="protein sequence ID" value="MBB1124393.1"/>
    <property type="molecule type" value="Genomic_DNA"/>
</dbReference>
<comment type="caution">
    <text evidence="5">The sequence shown here is derived from an EMBL/GenBank/DDBJ whole genome shotgun (WGS) entry which is preliminary data.</text>
</comment>
<dbReference type="SUPFAM" id="SSF51430">
    <property type="entry name" value="NAD(P)-linked oxidoreductase"/>
    <property type="match status" value="1"/>
</dbReference>
<evidence type="ECO:0000256" key="1">
    <source>
        <dbReference type="PIRSR" id="PIRSR000097-1"/>
    </source>
</evidence>
<sequence length="282" mass="30987">MKKVTINNVTLPSIGIGTWHMGDSLINRSTEIQAIQAAINAGATVIDTAEMYGDGRSENLVGEAIKPYKRDELFLIDKVLPSNASKTKLEHSLDKSLATVGTDYFDLYLLHWRGGVPLAETINELERVKKAGKIKAWGVSNFDVADLKELWRLKNGKDCVANEDLYNLDSRGIEFDLLPLMKKHQLPLIAYSPLAQGDRLSGKLTDNPLLKEIAASHHATISQIMLAWTLRIGNVLAIPKSSSPQHAKENVAAGSIDLSDDELLALQKEFPSPTKKEPLAVI</sequence>
<dbReference type="InterPro" id="IPR020471">
    <property type="entry name" value="AKR"/>
</dbReference>
<dbReference type="PANTHER" id="PTHR43638">
    <property type="entry name" value="OXIDOREDUCTASE, ALDO/KETO REDUCTASE FAMILY PROTEIN"/>
    <property type="match status" value="1"/>
</dbReference>
<organism evidence="5 6">
    <name type="scientific">Limosilactobacillus albertensis</name>
    <dbReference type="NCBI Taxonomy" id="2759752"/>
    <lineage>
        <taxon>Bacteria</taxon>
        <taxon>Bacillati</taxon>
        <taxon>Bacillota</taxon>
        <taxon>Bacilli</taxon>
        <taxon>Lactobacillales</taxon>
        <taxon>Lactobacillaceae</taxon>
        <taxon>Limosilactobacillus</taxon>
    </lineage>
</organism>
<feature type="site" description="Lowers pKa of active site Tyr" evidence="3">
    <location>
        <position position="78"/>
    </location>
</feature>
<dbReference type="Pfam" id="PF00248">
    <property type="entry name" value="Aldo_ket_red"/>
    <property type="match status" value="1"/>
</dbReference>
<dbReference type="Gene3D" id="3.20.20.100">
    <property type="entry name" value="NADP-dependent oxidoreductase domain"/>
    <property type="match status" value="1"/>
</dbReference>